<dbReference type="InterPro" id="IPR027417">
    <property type="entry name" value="P-loop_NTPase"/>
</dbReference>
<dbReference type="GO" id="GO:0003677">
    <property type="term" value="F:DNA binding"/>
    <property type="evidence" value="ECO:0007669"/>
    <property type="project" value="UniProtKB-UniRule"/>
</dbReference>
<dbReference type="GO" id="GO:0006270">
    <property type="term" value="P:DNA replication initiation"/>
    <property type="evidence" value="ECO:0007669"/>
    <property type="project" value="TreeGrafter"/>
</dbReference>
<evidence type="ECO:0000256" key="9">
    <source>
        <dbReference type="ARBA" id="ARBA00023125"/>
    </source>
</evidence>
<feature type="binding site" evidence="12">
    <location>
        <position position="510"/>
    </location>
    <ligand>
        <name>Zn(2+)</name>
        <dbReference type="ChEBI" id="CHEBI:29105"/>
        <label>1</label>
    </ligand>
</feature>
<feature type="binding site" evidence="12">
    <location>
        <position position="534"/>
    </location>
    <ligand>
        <name>Zn(2+)</name>
        <dbReference type="ChEBI" id="CHEBI:29105"/>
        <label>2</label>
    </ligand>
</feature>
<dbReference type="Pfam" id="PF00271">
    <property type="entry name" value="Helicase_C"/>
    <property type="match status" value="1"/>
</dbReference>
<dbReference type="AlphaFoldDB" id="A0AB39HPG3"/>
<dbReference type="InterPro" id="IPR040498">
    <property type="entry name" value="PriA_CRR"/>
</dbReference>
<dbReference type="RefSeq" id="WP_368654766.1">
    <property type="nucleotide sequence ID" value="NZ_CP162599.1"/>
</dbReference>
<feature type="binding site" evidence="12">
    <location>
        <position position="537"/>
    </location>
    <ligand>
        <name>Zn(2+)</name>
        <dbReference type="ChEBI" id="CHEBI:29105"/>
        <label>2</label>
    </ligand>
</feature>
<dbReference type="GO" id="GO:0008270">
    <property type="term" value="F:zinc ion binding"/>
    <property type="evidence" value="ECO:0007669"/>
    <property type="project" value="UniProtKB-UniRule"/>
</dbReference>
<gene>
    <name evidence="12 15" type="primary">priA</name>
    <name evidence="15" type="ORF">AB4Y30_07000</name>
</gene>
<evidence type="ECO:0000256" key="7">
    <source>
        <dbReference type="ARBA" id="ARBA00022833"/>
    </source>
</evidence>
<dbReference type="EC" id="5.6.2.4" evidence="12"/>
<comment type="function">
    <text evidence="12">Initiates the restart of stalled replication forks, which reloads the replicative helicase on sites other than the origin of replication. Recognizes and binds to abandoned replication forks and remodels them to uncover a helicase loading site. Promotes assembly of the primosome at these replication forks.</text>
</comment>
<evidence type="ECO:0000256" key="11">
    <source>
        <dbReference type="ARBA" id="ARBA00048988"/>
    </source>
</evidence>
<protein>
    <recommendedName>
        <fullName evidence="12">Replication restart protein PriA</fullName>
    </recommendedName>
    <alternativeName>
        <fullName evidence="12">ATP-dependent DNA helicase PriA</fullName>
        <ecNumber evidence="12">5.6.2.4</ecNumber>
    </alternativeName>
    <alternativeName>
        <fullName evidence="12">DNA 3'-5' helicase PriA</fullName>
    </alternativeName>
</protein>
<keyword evidence="10 12" id="KW-0413">Isomerase</keyword>
<keyword evidence="2 12" id="KW-0235">DNA replication</keyword>
<dbReference type="InterPro" id="IPR005259">
    <property type="entry name" value="PriA"/>
</dbReference>
<dbReference type="InterPro" id="IPR042115">
    <property type="entry name" value="PriA_3primeBD_sf"/>
</dbReference>
<comment type="subunit">
    <text evidence="12">Component of the replication restart primosome.</text>
</comment>
<dbReference type="PROSITE" id="PS51192">
    <property type="entry name" value="HELICASE_ATP_BIND_1"/>
    <property type="match status" value="1"/>
</dbReference>
<dbReference type="Pfam" id="PF00270">
    <property type="entry name" value="DEAD"/>
    <property type="match status" value="1"/>
</dbReference>
<dbReference type="InterPro" id="IPR041222">
    <property type="entry name" value="PriA_3primeBD"/>
</dbReference>
<dbReference type="NCBIfam" id="TIGR00595">
    <property type="entry name" value="priA"/>
    <property type="match status" value="1"/>
</dbReference>
<dbReference type="Gene3D" id="3.40.1440.60">
    <property type="entry name" value="PriA, 3(prime) DNA-binding domain"/>
    <property type="match status" value="1"/>
</dbReference>
<evidence type="ECO:0000256" key="4">
    <source>
        <dbReference type="ARBA" id="ARBA00022741"/>
    </source>
</evidence>
<evidence type="ECO:0000256" key="3">
    <source>
        <dbReference type="ARBA" id="ARBA00022723"/>
    </source>
</evidence>
<dbReference type="GO" id="GO:0006302">
    <property type="term" value="P:double-strand break repair"/>
    <property type="evidence" value="ECO:0007669"/>
    <property type="project" value="InterPro"/>
</dbReference>
<dbReference type="NCBIfam" id="NF004066">
    <property type="entry name" value="PRK05580.1-3"/>
    <property type="match status" value="1"/>
</dbReference>
<keyword evidence="3 12" id="KW-0479">Metal-binding</keyword>
<evidence type="ECO:0000313" key="15">
    <source>
        <dbReference type="EMBL" id="XDK34089.1"/>
    </source>
</evidence>
<dbReference type="GO" id="GO:0005524">
    <property type="term" value="F:ATP binding"/>
    <property type="evidence" value="ECO:0007669"/>
    <property type="project" value="UniProtKB-UniRule"/>
</dbReference>
<dbReference type="HAMAP" id="MF_00983">
    <property type="entry name" value="PriA"/>
    <property type="match status" value="1"/>
</dbReference>
<dbReference type="GO" id="GO:0016787">
    <property type="term" value="F:hydrolase activity"/>
    <property type="evidence" value="ECO:0007669"/>
    <property type="project" value="UniProtKB-KW"/>
</dbReference>
<dbReference type="CDD" id="cd18804">
    <property type="entry name" value="SF2_C_priA"/>
    <property type="match status" value="1"/>
</dbReference>
<keyword evidence="6 12" id="KW-0347">Helicase</keyword>
<reference evidence="15" key="1">
    <citation type="submission" date="2024-07" db="EMBL/GenBank/DDBJ databases">
        <title>Halotolerant mesophilic bacterium Ornithinibacillus sp. 4-3, sp. nov., isolated from soil.</title>
        <authorList>
            <person name="Sidarenka A.V."/>
            <person name="Guliayeva D.E."/>
            <person name="Leanovich S.I."/>
            <person name="Hileuskaya K.S."/>
            <person name="Akhremchuk A.E."/>
            <person name="Sikolenko M.A."/>
            <person name="Valentovich L.N."/>
        </authorList>
    </citation>
    <scope>NUCLEOTIDE SEQUENCE</scope>
    <source>
        <strain evidence="15">4-3</strain>
    </source>
</reference>
<dbReference type="PANTHER" id="PTHR30580:SF0">
    <property type="entry name" value="PRIMOSOMAL PROTEIN N"/>
    <property type="match status" value="1"/>
</dbReference>
<dbReference type="FunFam" id="3.40.1440.60:FF:000001">
    <property type="entry name" value="Primosomal protein N"/>
    <property type="match status" value="1"/>
</dbReference>
<evidence type="ECO:0000256" key="8">
    <source>
        <dbReference type="ARBA" id="ARBA00022840"/>
    </source>
</evidence>
<dbReference type="InterPro" id="IPR041236">
    <property type="entry name" value="PriA_C"/>
</dbReference>
<dbReference type="InterPro" id="IPR001650">
    <property type="entry name" value="Helicase_C-like"/>
</dbReference>
<dbReference type="EMBL" id="CP162599">
    <property type="protein sequence ID" value="XDK34089.1"/>
    <property type="molecule type" value="Genomic_DNA"/>
</dbReference>
<dbReference type="Gene3D" id="3.40.50.300">
    <property type="entry name" value="P-loop containing nucleotide triphosphate hydrolases"/>
    <property type="match status" value="2"/>
</dbReference>
<dbReference type="SMART" id="SM00487">
    <property type="entry name" value="DEXDc"/>
    <property type="match status" value="1"/>
</dbReference>
<evidence type="ECO:0000256" key="1">
    <source>
        <dbReference type="ARBA" id="ARBA00022515"/>
    </source>
</evidence>
<keyword evidence="9 12" id="KW-0238">DNA-binding</keyword>
<evidence type="ECO:0000256" key="5">
    <source>
        <dbReference type="ARBA" id="ARBA00022801"/>
    </source>
</evidence>
<feature type="binding site" evidence="12">
    <location>
        <position position="547"/>
    </location>
    <ligand>
        <name>Zn(2+)</name>
        <dbReference type="ChEBI" id="CHEBI:29105"/>
        <label>1</label>
    </ligand>
</feature>
<organism evidence="15">
    <name type="scientific">Ornithinibacillus sp. 4-3</name>
    <dbReference type="NCBI Taxonomy" id="3231488"/>
    <lineage>
        <taxon>Bacteria</taxon>
        <taxon>Bacillati</taxon>
        <taxon>Bacillota</taxon>
        <taxon>Bacilli</taxon>
        <taxon>Bacillales</taxon>
        <taxon>Bacillaceae</taxon>
        <taxon>Ornithinibacillus</taxon>
    </lineage>
</organism>
<dbReference type="FunFam" id="3.40.50.300:FF:000489">
    <property type="entry name" value="Primosome assembly protein PriA"/>
    <property type="match status" value="1"/>
</dbReference>
<evidence type="ECO:0000256" key="12">
    <source>
        <dbReference type="HAMAP-Rule" id="MF_00983"/>
    </source>
</evidence>
<name>A0AB39HPG3_9BACI</name>
<feature type="binding site" evidence="12">
    <location>
        <position position="516"/>
    </location>
    <ligand>
        <name>Zn(2+)</name>
        <dbReference type="ChEBI" id="CHEBI:29105"/>
        <label>2</label>
    </ligand>
</feature>
<comment type="cofactor">
    <cofactor evidence="12">
        <name>Zn(2+)</name>
        <dbReference type="ChEBI" id="CHEBI:29105"/>
    </cofactor>
    <text evidence="12">Binds 2 zinc ions per subunit.</text>
</comment>
<dbReference type="Pfam" id="PF17764">
    <property type="entry name" value="PriA_3primeBD"/>
    <property type="match status" value="1"/>
</dbReference>
<feature type="domain" description="Helicase C-terminal" evidence="14">
    <location>
        <begin position="542"/>
        <end position="710"/>
    </location>
</feature>
<keyword evidence="8 12" id="KW-0067">ATP-binding</keyword>
<evidence type="ECO:0000256" key="2">
    <source>
        <dbReference type="ARBA" id="ARBA00022705"/>
    </source>
</evidence>
<comment type="catalytic activity">
    <reaction evidence="11 12">
        <text>ATP + H2O = ADP + phosphate + H(+)</text>
        <dbReference type="Rhea" id="RHEA:13065"/>
        <dbReference type="ChEBI" id="CHEBI:15377"/>
        <dbReference type="ChEBI" id="CHEBI:15378"/>
        <dbReference type="ChEBI" id="CHEBI:30616"/>
        <dbReference type="ChEBI" id="CHEBI:43474"/>
        <dbReference type="ChEBI" id="CHEBI:456216"/>
        <dbReference type="EC" id="5.6.2.4"/>
    </reaction>
</comment>
<dbReference type="SMART" id="SM00490">
    <property type="entry name" value="HELICc"/>
    <property type="match status" value="1"/>
</dbReference>
<accession>A0AB39HPG3</accession>
<evidence type="ECO:0000256" key="10">
    <source>
        <dbReference type="ARBA" id="ARBA00023235"/>
    </source>
</evidence>
<keyword evidence="1 12" id="KW-0639">Primosome</keyword>
<dbReference type="Pfam" id="PF18319">
    <property type="entry name" value="Zn_ribbon_PriA"/>
    <property type="match status" value="1"/>
</dbReference>
<dbReference type="GO" id="GO:1990077">
    <property type="term" value="C:primosome complex"/>
    <property type="evidence" value="ECO:0007669"/>
    <property type="project" value="UniProtKB-UniRule"/>
</dbReference>
<feature type="domain" description="Helicase ATP-binding" evidence="13">
    <location>
        <begin position="279"/>
        <end position="445"/>
    </location>
</feature>
<dbReference type="CDD" id="cd17929">
    <property type="entry name" value="DEXHc_priA"/>
    <property type="match status" value="1"/>
</dbReference>
<dbReference type="GO" id="GO:0006310">
    <property type="term" value="P:DNA recombination"/>
    <property type="evidence" value="ECO:0007669"/>
    <property type="project" value="InterPro"/>
</dbReference>
<proteinExistence type="inferred from homology"/>
<dbReference type="PROSITE" id="PS51194">
    <property type="entry name" value="HELICASE_CTER"/>
    <property type="match status" value="1"/>
</dbReference>
<dbReference type="SUPFAM" id="SSF52540">
    <property type="entry name" value="P-loop containing nucleoside triphosphate hydrolases"/>
    <property type="match status" value="2"/>
</dbReference>
<dbReference type="GO" id="GO:0006269">
    <property type="term" value="P:DNA replication, synthesis of primer"/>
    <property type="evidence" value="ECO:0007669"/>
    <property type="project" value="UniProtKB-KW"/>
</dbReference>
<dbReference type="InterPro" id="IPR014001">
    <property type="entry name" value="Helicase_ATP-bd"/>
</dbReference>
<evidence type="ECO:0000259" key="14">
    <source>
        <dbReference type="PROSITE" id="PS51194"/>
    </source>
</evidence>
<evidence type="ECO:0000256" key="6">
    <source>
        <dbReference type="ARBA" id="ARBA00022806"/>
    </source>
</evidence>
<comment type="similarity">
    <text evidence="12">Belongs to the helicase family. PriA subfamily.</text>
</comment>
<dbReference type="PANTHER" id="PTHR30580">
    <property type="entry name" value="PRIMOSOMAL PROTEIN N"/>
    <property type="match status" value="1"/>
</dbReference>
<comment type="catalytic activity">
    <reaction evidence="12">
        <text>Couples ATP hydrolysis with the unwinding of duplex DNA by translocating in the 3'-5' direction.</text>
        <dbReference type="EC" id="5.6.2.4"/>
    </reaction>
</comment>
<keyword evidence="7 12" id="KW-0862">Zinc</keyword>
<dbReference type="InterPro" id="IPR011545">
    <property type="entry name" value="DEAD/DEAH_box_helicase_dom"/>
</dbReference>
<sequence length="802" mass="92033">MKYAKVIVDVPASAINQTFDYRVPEQFSDVIQKGCRVLIPFGPRKITGFVVELTNETSLTKLKDIIDVLDITPVLTDELIELGKWLAEDIICLYISAFQAMLPAVLKAKYDKEVVKLTDEALTIELDNVFQGRDSVSYDELVAANIRYSQLRKAIDEGLLMIHYDVKSKVTKQYRTMIRSALATHQLIEIAENDLTRAKKQREIVQSFIDNPEAIEQNQLLKRVGTGLSTLKALIEKGILHAEKVEVLRNPYDDNAFEKTEKLLLTEEQQAAIEPINEALDHKKHDVFLLHGVTGSGKTEIYLQAIEKVIQQGKEAIVLVPEISLTPQMVRRFKGRFGSKVAVLHSALSQGEKYDEWRRIHRKEVQVVVGARSAVFAPFENLGIIIIDEEHESTYKQEDQPRYHARDVAIYRGNFHQCPVVLGSATPTLESFARAQKGIYKLLSLTKRTNEQEMPEIQIVDMREELHRGNRTMFSLELKEKIEACIARGEQIVLLLNRRGYSTFVMCRDCGHVQQCPHCDIALTYHKQHHRMKCHYCSHEEPVPQTCPKCSSDLIRFFGTGTERVEEAINQLIPQASVIRMDVDTTRRKGAHEKLLQRFANKEADILLGTQMIAKGLDFPNVTLVGVLTADSMLHLPDFRAAERTFQLLTQVSGRAGRHQLPGEVIIQTYTTEHYSIEHAKNYDFLAFYEQEMRTRRTFQYPPYVYLALINVSHPNQVKVMQTTQTIVQLLHQKLSDQTRILGPTPSPLSRIKNRYRYQCLIKYKHEPEIRKTIQMILHHFSKEMENDDLTITIDMQPHQLT</sequence>
<dbReference type="Pfam" id="PF18074">
    <property type="entry name" value="PriA_C"/>
    <property type="match status" value="1"/>
</dbReference>
<feature type="binding site" evidence="12">
    <location>
        <position position="519"/>
    </location>
    <ligand>
        <name>Zn(2+)</name>
        <dbReference type="ChEBI" id="CHEBI:29105"/>
        <label>2</label>
    </ligand>
</feature>
<dbReference type="GO" id="GO:0043138">
    <property type="term" value="F:3'-5' DNA helicase activity"/>
    <property type="evidence" value="ECO:0007669"/>
    <property type="project" value="UniProtKB-EC"/>
</dbReference>
<feature type="binding site" evidence="12">
    <location>
        <position position="507"/>
    </location>
    <ligand>
        <name>Zn(2+)</name>
        <dbReference type="ChEBI" id="CHEBI:29105"/>
        <label>1</label>
    </ligand>
</feature>
<feature type="binding site" evidence="12">
    <location>
        <position position="550"/>
    </location>
    <ligand>
        <name>Zn(2+)</name>
        <dbReference type="ChEBI" id="CHEBI:29105"/>
        <label>1</label>
    </ligand>
</feature>
<evidence type="ECO:0000259" key="13">
    <source>
        <dbReference type="PROSITE" id="PS51192"/>
    </source>
</evidence>
<keyword evidence="4 12" id="KW-0547">Nucleotide-binding</keyword>
<keyword evidence="5 12" id="KW-0378">Hydrolase</keyword>